<evidence type="ECO:0000313" key="2">
    <source>
        <dbReference type="EMBL" id="TCS36105.1"/>
    </source>
</evidence>
<dbReference type="Proteomes" id="UP000295382">
    <property type="component" value="Unassembled WGS sequence"/>
</dbReference>
<accession>A0A4R3HVK5</accession>
<name>A0A4R3HVK5_PAULE</name>
<feature type="chain" id="PRO_5020553770" evidence="1">
    <location>
        <begin position="24"/>
        <end position="313"/>
    </location>
</feature>
<keyword evidence="1" id="KW-0732">Signal</keyword>
<organism evidence="2 3">
    <name type="scientific">Paucimonas lemoignei</name>
    <name type="common">Pseudomonas lemoignei</name>
    <dbReference type="NCBI Taxonomy" id="29443"/>
    <lineage>
        <taxon>Bacteria</taxon>
        <taxon>Pseudomonadati</taxon>
        <taxon>Pseudomonadota</taxon>
        <taxon>Betaproteobacteria</taxon>
        <taxon>Burkholderiales</taxon>
        <taxon>Burkholderiaceae</taxon>
        <taxon>Paucimonas</taxon>
    </lineage>
</organism>
<dbReference type="AlphaFoldDB" id="A0A4R3HVK5"/>
<keyword evidence="3" id="KW-1185">Reference proteome</keyword>
<gene>
    <name evidence="2" type="ORF">EDC30_108169</name>
</gene>
<dbReference type="InterPro" id="IPR018707">
    <property type="entry name" value="LpxR"/>
</dbReference>
<evidence type="ECO:0000256" key="1">
    <source>
        <dbReference type="SAM" id="SignalP"/>
    </source>
</evidence>
<protein>
    <submittedName>
        <fullName evidence="2">Uncharacterized protein DUF2219</fullName>
    </submittedName>
</protein>
<sequence>MAFMSSRVALGMCFMTVSTFAAAAGASSLLDDYKRVTEQGRVINHFDIDNDSLLLNRDDGFYSSGVRYSRAHVLREGSGETEFGWRFGQQFYTASDIKLPPQLVGPPDHPYAAWLYFGFFKEARQEEGSSLRYGLDIGCLGPCAGGRWTQTKLHQLLNQPVPQGWSRQMRNEWGAILYADWAPVRWKPASWLDATPVIHGRFGNIHTDAGAGITLRAGQLPNFANDAGLHAYLRLDATGVAYNATLQGGYFSSNNPHTVKPKRAVGEAELGVAWSDGKYGATAAIVRRSTEIDALSNARGAQNFVRLLFTYAP</sequence>
<evidence type="ECO:0000313" key="3">
    <source>
        <dbReference type="Proteomes" id="UP000295382"/>
    </source>
</evidence>
<dbReference type="Gene3D" id="2.40.128.140">
    <property type="entry name" value="Outer membrane protein"/>
    <property type="match status" value="1"/>
</dbReference>
<comment type="caution">
    <text evidence="2">The sequence shown here is derived from an EMBL/GenBank/DDBJ whole genome shotgun (WGS) entry which is preliminary data.</text>
</comment>
<dbReference type="Pfam" id="PF09982">
    <property type="entry name" value="LpxR"/>
    <property type="match status" value="1"/>
</dbReference>
<feature type="signal peptide" evidence="1">
    <location>
        <begin position="1"/>
        <end position="23"/>
    </location>
</feature>
<proteinExistence type="predicted"/>
<dbReference type="RefSeq" id="WP_132259362.1">
    <property type="nucleotide sequence ID" value="NZ_SLZQ01000008.1"/>
</dbReference>
<reference evidence="2 3" key="1">
    <citation type="submission" date="2019-03" db="EMBL/GenBank/DDBJ databases">
        <title>Genomic Encyclopedia of Type Strains, Phase IV (KMG-IV): sequencing the most valuable type-strain genomes for metagenomic binning, comparative biology and taxonomic classification.</title>
        <authorList>
            <person name="Goeker M."/>
        </authorList>
    </citation>
    <scope>NUCLEOTIDE SEQUENCE [LARGE SCALE GENOMIC DNA]</scope>
    <source>
        <strain evidence="2 3">DSM 7445</strain>
    </source>
</reference>
<dbReference type="EMBL" id="SLZQ01000008">
    <property type="protein sequence ID" value="TCS36105.1"/>
    <property type="molecule type" value="Genomic_DNA"/>
</dbReference>
<dbReference type="OrthoDB" id="9776275at2"/>
<dbReference type="InterPro" id="IPR037107">
    <property type="entry name" value="Put_OMP_sf"/>
</dbReference>